<dbReference type="OrthoDB" id="1938992at2759"/>
<feature type="compositionally biased region" description="Pro residues" evidence="2">
    <location>
        <begin position="567"/>
        <end position="582"/>
    </location>
</feature>
<evidence type="ECO:0000256" key="1">
    <source>
        <dbReference type="SAM" id="Coils"/>
    </source>
</evidence>
<dbReference type="GO" id="GO:0004402">
    <property type="term" value="F:histone acetyltransferase activity"/>
    <property type="evidence" value="ECO:0007669"/>
    <property type="project" value="TreeGrafter"/>
</dbReference>
<dbReference type="GO" id="GO:0033255">
    <property type="term" value="C:SAS acetyltransferase complex"/>
    <property type="evidence" value="ECO:0007669"/>
    <property type="project" value="InterPro"/>
</dbReference>
<reference evidence="4" key="2">
    <citation type="journal article" date="2023" name="IMA Fungus">
        <title>Comparative genomic study of the Penicillium genus elucidates a diverse pangenome and 15 lateral gene transfer events.</title>
        <authorList>
            <person name="Petersen C."/>
            <person name="Sorensen T."/>
            <person name="Nielsen M.R."/>
            <person name="Sondergaard T.E."/>
            <person name="Sorensen J.L."/>
            <person name="Fitzpatrick D.A."/>
            <person name="Frisvad J.C."/>
            <person name="Nielsen K.L."/>
        </authorList>
    </citation>
    <scope>NUCLEOTIDE SEQUENCE</scope>
    <source>
        <strain evidence="4">IBT 23319</strain>
    </source>
</reference>
<feature type="compositionally biased region" description="Low complexity" evidence="2">
    <location>
        <begin position="438"/>
        <end position="462"/>
    </location>
</feature>
<reference evidence="4" key="1">
    <citation type="submission" date="2022-11" db="EMBL/GenBank/DDBJ databases">
        <authorList>
            <person name="Petersen C."/>
        </authorList>
    </citation>
    <scope>NUCLEOTIDE SEQUENCE</scope>
    <source>
        <strain evidence="4">IBT 23319</strain>
    </source>
</reference>
<evidence type="ECO:0000313" key="5">
    <source>
        <dbReference type="Proteomes" id="UP001147733"/>
    </source>
</evidence>
<feature type="compositionally biased region" description="Basic and acidic residues" evidence="2">
    <location>
        <begin position="416"/>
        <end position="429"/>
    </location>
</feature>
<dbReference type="InterPro" id="IPR029184">
    <property type="entry name" value="Sas4_dom"/>
</dbReference>
<evidence type="ECO:0000313" key="4">
    <source>
        <dbReference type="EMBL" id="KAJ5240836.1"/>
    </source>
</evidence>
<feature type="compositionally biased region" description="Basic and acidic residues" evidence="2">
    <location>
        <begin position="235"/>
        <end position="250"/>
    </location>
</feature>
<comment type="caution">
    <text evidence="4">The sequence shown here is derived from an EMBL/GenBank/DDBJ whole genome shotgun (WGS) entry which is preliminary data.</text>
</comment>
<proteinExistence type="predicted"/>
<gene>
    <name evidence="4" type="ORF">N7469_002427</name>
</gene>
<keyword evidence="1" id="KW-0175">Coiled coil</keyword>
<evidence type="ECO:0000259" key="3">
    <source>
        <dbReference type="Pfam" id="PF15460"/>
    </source>
</evidence>
<feature type="region of interest" description="Disordered" evidence="2">
    <location>
        <begin position="416"/>
        <end position="589"/>
    </location>
</feature>
<feature type="compositionally biased region" description="Polar residues" evidence="2">
    <location>
        <begin position="170"/>
        <end position="179"/>
    </location>
</feature>
<name>A0A9W9PBA5_PENCI</name>
<feature type="compositionally biased region" description="Basic and acidic residues" evidence="2">
    <location>
        <begin position="183"/>
        <end position="204"/>
    </location>
</feature>
<keyword evidence="5" id="KW-1185">Reference proteome</keyword>
<feature type="region of interest" description="Disordered" evidence="2">
    <location>
        <begin position="1"/>
        <end position="250"/>
    </location>
</feature>
<dbReference type="EMBL" id="JAPQKT010000002">
    <property type="protein sequence ID" value="KAJ5240836.1"/>
    <property type="molecule type" value="Genomic_DNA"/>
</dbReference>
<feature type="compositionally biased region" description="Polar residues" evidence="2">
    <location>
        <begin position="205"/>
        <end position="225"/>
    </location>
</feature>
<dbReference type="Pfam" id="PF15460">
    <property type="entry name" value="SAS4"/>
    <property type="match status" value="1"/>
</dbReference>
<feature type="compositionally biased region" description="Basic and acidic residues" evidence="2">
    <location>
        <begin position="520"/>
        <end position="537"/>
    </location>
</feature>
<dbReference type="Proteomes" id="UP001147733">
    <property type="component" value="Unassembled WGS sequence"/>
</dbReference>
<feature type="compositionally biased region" description="Polar residues" evidence="2">
    <location>
        <begin position="49"/>
        <end position="59"/>
    </location>
</feature>
<protein>
    <recommendedName>
        <fullName evidence="3">Something about silencing protein 4 domain-containing protein</fullName>
    </recommendedName>
</protein>
<dbReference type="RefSeq" id="XP_056503841.1">
    <property type="nucleotide sequence ID" value="XM_056641347.1"/>
</dbReference>
<dbReference type="InterPro" id="IPR038988">
    <property type="entry name" value="Sas4"/>
</dbReference>
<feature type="domain" description="Something about silencing protein 4" evidence="3">
    <location>
        <begin position="329"/>
        <end position="424"/>
    </location>
</feature>
<feature type="coiled-coil region" evidence="1">
    <location>
        <begin position="336"/>
        <end position="375"/>
    </location>
</feature>
<dbReference type="GeneID" id="81380514"/>
<sequence>MALLSRPLRGTVRRTPDDHSDDGPPPMKRQRVQQEIGHRRRLSSPDCLDTTTPDHNSPHGNPRLNPSKIARPWTATRRARRLSNSSADSIASTSHFHTAGNPRVNGNGLAKTPRAFHDRAGPSGGASSVLLRNMRESPDPLDTISPTPIDHPKKTTPKVPAVLRELDIQPVNTPTTSHAQIGRGDDVDQKEGQRDATENKDASRATRNTADAGTRSQNQSETRVGQDQDPLARTGTERRSLRSTDTGSRSKSELAQYFYNYEQIISLDAPKPVESLNGNTTLVLIDDLSAPLPLPTTPDPSPFGNPLQNLHRCTVIELPNSALRAPAVDPLNEDLYFRAHRKFERQEKQLRNIERDRAQHEKQQLDRLLEDLRGQDWLRVMGLTGVHENEKSLYEPKRQILIQELVALVKKFQTWKDEERRRKTAKDKPLPIAEAPESQPQSQSQSHSQHQHQPQPQSQQPRPRQRPQKKPQIPAEISDEGSPLTDTPSTPPDPHDVDALAARQLHQEARSASAAKHRKSISEPRKQTKTSNDEHPKPVKQALNTKDPSKRQKTLLDMNFISSPNQTPLPPPPPPPPPPPEKPFTSFFQDRTARDSAVAVIDGIPHSRTQSILAFGHPIPGAEEQDFEPPPEILTEEAIYSSRRQMRRLKRQSRG</sequence>
<feature type="compositionally biased region" description="Low complexity" evidence="2">
    <location>
        <begin position="83"/>
        <end position="94"/>
    </location>
</feature>
<dbReference type="PANTHER" id="PTHR38422:SF1">
    <property type="entry name" value="SOMETHING ABOUT SILENCING PROTEIN 4"/>
    <property type="match status" value="1"/>
</dbReference>
<accession>A0A9W9PBA5</accession>
<dbReference type="AlphaFoldDB" id="A0A9W9PBA5"/>
<organism evidence="4 5">
    <name type="scientific">Penicillium citrinum</name>
    <dbReference type="NCBI Taxonomy" id="5077"/>
    <lineage>
        <taxon>Eukaryota</taxon>
        <taxon>Fungi</taxon>
        <taxon>Dikarya</taxon>
        <taxon>Ascomycota</taxon>
        <taxon>Pezizomycotina</taxon>
        <taxon>Eurotiomycetes</taxon>
        <taxon>Eurotiomycetidae</taxon>
        <taxon>Eurotiales</taxon>
        <taxon>Aspergillaceae</taxon>
        <taxon>Penicillium</taxon>
    </lineage>
</organism>
<dbReference type="PANTHER" id="PTHR38422">
    <property type="entry name" value="SOMETHING ABOUT SILENCING PROTEIN 4"/>
    <property type="match status" value="1"/>
</dbReference>
<evidence type="ECO:0000256" key="2">
    <source>
        <dbReference type="SAM" id="MobiDB-lite"/>
    </source>
</evidence>